<accession>A0A078L211</accession>
<sequence>MTATSKQIPNNFINKIHLSLITLLCTVLTACTTVKIDVSNQMLIPANAPIGVAAFANHSSTPLANRQVESMVVGLLQTRGFRNIKHYEHSKSCAKLLYCPDESQTKAQILRWARANHLVYVFTGAANEWRYKVGLDGEPVAGATLSAINVRTGRTEWTGVGSTIGGSRSGLDEVGQSMLNSILVNIIPTY</sequence>
<dbReference type="STRING" id="1034943.BN59_02360"/>
<dbReference type="eggNOG" id="COG5616">
    <property type="taxonomic scope" value="Bacteria"/>
</dbReference>
<dbReference type="AlphaFoldDB" id="A0A078L211"/>
<dbReference type="PROSITE" id="PS51257">
    <property type="entry name" value="PROKAR_LIPOPROTEIN"/>
    <property type="match status" value="1"/>
</dbReference>
<proteinExistence type="predicted"/>
<name>A0A078L211_9GAMM</name>
<organism evidence="1 2">
    <name type="scientific">Legionella massiliensis</name>
    <dbReference type="NCBI Taxonomy" id="1034943"/>
    <lineage>
        <taxon>Bacteria</taxon>
        <taxon>Pseudomonadati</taxon>
        <taxon>Pseudomonadota</taxon>
        <taxon>Gammaproteobacteria</taxon>
        <taxon>Legionellales</taxon>
        <taxon>Legionellaceae</taxon>
        <taxon>Legionella</taxon>
    </lineage>
</organism>
<protein>
    <recommendedName>
        <fullName evidence="3">Lipoprotein</fullName>
    </recommendedName>
</protein>
<dbReference type="EMBL" id="CCSB01000002">
    <property type="protein sequence ID" value="CDZ78063.1"/>
    <property type="molecule type" value="Genomic_DNA"/>
</dbReference>
<keyword evidence="2" id="KW-1185">Reference proteome</keyword>
<evidence type="ECO:0000313" key="2">
    <source>
        <dbReference type="Proteomes" id="UP000044071"/>
    </source>
</evidence>
<dbReference type="Gene3D" id="3.40.50.10610">
    <property type="entry name" value="ABC-type transport auxiliary lipoprotein component"/>
    <property type="match status" value="1"/>
</dbReference>
<evidence type="ECO:0000313" key="1">
    <source>
        <dbReference type="EMBL" id="CDZ78063.1"/>
    </source>
</evidence>
<dbReference type="Proteomes" id="UP000044071">
    <property type="component" value="Unassembled WGS sequence"/>
</dbReference>
<dbReference type="OrthoDB" id="9791579at2"/>
<gene>
    <name evidence="1" type="ORF">BN59_02360</name>
</gene>
<evidence type="ECO:0008006" key="3">
    <source>
        <dbReference type="Google" id="ProtNLM"/>
    </source>
</evidence>
<reference evidence="1 2" key="1">
    <citation type="submission" date="2014-06" db="EMBL/GenBank/DDBJ databases">
        <authorList>
            <person name="Urmite Genomes Urmite Genomes"/>
        </authorList>
    </citation>
    <scope>NUCLEOTIDE SEQUENCE [LARGE SCALE GENOMIC DNA]</scope>
</reference>
<dbReference type="RefSeq" id="WP_052403261.1">
    <property type="nucleotide sequence ID" value="NZ_CCVW01000002.1"/>
</dbReference>